<proteinExistence type="predicted"/>
<protein>
    <submittedName>
        <fullName evidence="1">Uncharacterized protein</fullName>
    </submittedName>
</protein>
<evidence type="ECO:0000313" key="1">
    <source>
        <dbReference type="EMBL" id="CAB3807988.1"/>
    </source>
</evidence>
<gene>
    <name evidence="1" type="ORF">LMG28688_06656</name>
</gene>
<reference evidence="1 2" key="1">
    <citation type="submission" date="2020-04" db="EMBL/GenBank/DDBJ databases">
        <authorList>
            <person name="De Canck E."/>
        </authorList>
    </citation>
    <scope>NUCLEOTIDE SEQUENCE [LARGE SCALE GENOMIC DNA]</scope>
    <source>
        <strain evidence="1 2">LMG 28688</strain>
    </source>
</reference>
<keyword evidence="2" id="KW-1185">Reference proteome</keyword>
<dbReference type="AlphaFoldDB" id="A0A6J5GVX3"/>
<evidence type="ECO:0000313" key="2">
    <source>
        <dbReference type="Proteomes" id="UP000494119"/>
    </source>
</evidence>
<organism evidence="1 2">
    <name type="scientific">Paraburkholderia caffeinitolerans</name>
    <dbReference type="NCBI Taxonomy" id="1723730"/>
    <lineage>
        <taxon>Bacteria</taxon>
        <taxon>Pseudomonadati</taxon>
        <taxon>Pseudomonadota</taxon>
        <taxon>Betaproteobacteria</taxon>
        <taxon>Burkholderiales</taxon>
        <taxon>Burkholderiaceae</taxon>
        <taxon>Paraburkholderia</taxon>
    </lineage>
</organism>
<sequence>MVPQIAYAEACIRMENVMEVMQPTRNRMQATPGRRQARTRAACAIALALSLAGWAYWRADPAAQAREAYRACAGEAASALHAPDVKRRTQALQTLTDCAAQR</sequence>
<name>A0A6J5GVX3_9BURK</name>
<accession>A0A6J5GVX3</accession>
<dbReference type="EMBL" id="CADIKL010000056">
    <property type="protein sequence ID" value="CAB3807988.1"/>
    <property type="molecule type" value="Genomic_DNA"/>
</dbReference>
<dbReference type="Proteomes" id="UP000494119">
    <property type="component" value="Unassembled WGS sequence"/>
</dbReference>